<organism evidence="1 2">
    <name type="scientific">Robiginitalea marina</name>
    <dbReference type="NCBI Taxonomy" id="2954105"/>
    <lineage>
        <taxon>Bacteria</taxon>
        <taxon>Pseudomonadati</taxon>
        <taxon>Bacteroidota</taxon>
        <taxon>Flavobacteriia</taxon>
        <taxon>Flavobacteriales</taxon>
        <taxon>Flavobacteriaceae</taxon>
        <taxon>Robiginitalea</taxon>
    </lineage>
</organism>
<gene>
    <name evidence="1" type="ORF">NG653_07630</name>
</gene>
<dbReference type="InterPro" id="IPR012441">
    <property type="entry name" value="DUF1643"/>
</dbReference>
<comment type="caution">
    <text evidence="1">The sequence shown here is derived from an EMBL/GenBank/DDBJ whole genome shotgun (WGS) entry which is preliminary data.</text>
</comment>
<evidence type="ECO:0000313" key="1">
    <source>
        <dbReference type="EMBL" id="MCO5724724.1"/>
    </source>
</evidence>
<dbReference type="Pfam" id="PF07799">
    <property type="entry name" value="DUF1643"/>
    <property type="match status" value="1"/>
</dbReference>
<proteinExistence type="predicted"/>
<evidence type="ECO:0000313" key="2">
    <source>
        <dbReference type="Proteomes" id="UP001206312"/>
    </source>
</evidence>
<keyword evidence="2" id="KW-1185">Reference proteome</keyword>
<name>A0ABT1AYE3_9FLAO</name>
<reference evidence="1 2" key="1">
    <citation type="submission" date="2022-06" db="EMBL/GenBank/DDBJ databases">
        <authorList>
            <person name="Xuan X."/>
        </authorList>
    </citation>
    <scope>NUCLEOTIDE SEQUENCE [LARGE SCALE GENOMIC DNA]</scope>
    <source>
        <strain evidence="1 2">2V75</strain>
    </source>
</reference>
<accession>A0ABT1AYE3</accession>
<dbReference type="EMBL" id="JAMXIB010000005">
    <property type="protein sequence ID" value="MCO5724724.1"/>
    <property type="molecule type" value="Genomic_DNA"/>
</dbReference>
<protein>
    <submittedName>
        <fullName evidence="1">DUF1643 domain-containing protein</fullName>
    </submittedName>
</protein>
<dbReference type="Proteomes" id="UP001206312">
    <property type="component" value="Unassembled WGS sequence"/>
</dbReference>
<sequence>MTHSYPDFARVAAIDQNEGKRYSLEIALEGPGGDPLLVIQKNPSRADAKVSDHTINRVLRYLHHHRRQIPWLRNTGRVVFLNLIPWYETYSENLARIPQGLSDPGNLRAIARFASTGGPCIIGWGNPPKGLKAPYAGLSEQVLGVLREAGNPLFHVGTLTRLGYPRHGQFLGYRDPLQPL</sequence>
<dbReference type="RefSeq" id="WP_252741101.1">
    <property type="nucleotide sequence ID" value="NZ_JAMXIB010000005.1"/>
</dbReference>